<dbReference type="OrthoDB" id="4315250at2759"/>
<proteinExistence type="predicted"/>
<dbReference type="RefSeq" id="XP_025521647.1">
    <property type="nucleotide sequence ID" value="XM_025670876.1"/>
</dbReference>
<dbReference type="Proteomes" id="UP000249497">
    <property type="component" value="Unassembled WGS sequence"/>
</dbReference>
<evidence type="ECO:0000313" key="3">
    <source>
        <dbReference type="Proteomes" id="UP000249497"/>
    </source>
</evidence>
<protein>
    <submittedName>
        <fullName evidence="2">Uncharacterized protein</fullName>
    </submittedName>
</protein>
<feature type="region of interest" description="Disordered" evidence="1">
    <location>
        <begin position="1"/>
        <end position="51"/>
    </location>
</feature>
<dbReference type="EMBL" id="KZ824917">
    <property type="protein sequence ID" value="RAH75753.1"/>
    <property type="molecule type" value="Genomic_DNA"/>
</dbReference>
<feature type="compositionally biased region" description="Polar residues" evidence="1">
    <location>
        <begin position="71"/>
        <end position="81"/>
    </location>
</feature>
<name>A0A8T8WJ79_ASPJA</name>
<feature type="compositionally biased region" description="Polar residues" evidence="1">
    <location>
        <begin position="233"/>
        <end position="250"/>
    </location>
</feature>
<dbReference type="GeneID" id="37174568"/>
<accession>A0A8T8WJ79</accession>
<evidence type="ECO:0000313" key="2">
    <source>
        <dbReference type="EMBL" id="RAH75753.1"/>
    </source>
</evidence>
<keyword evidence="3" id="KW-1185">Reference proteome</keyword>
<reference evidence="2 3" key="1">
    <citation type="submission" date="2018-02" db="EMBL/GenBank/DDBJ databases">
        <title>The genomes of Aspergillus section Nigri reveals drivers in fungal speciation.</title>
        <authorList>
            <consortium name="DOE Joint Genome Institute"/>
            <person name="Vesth T.C."/>
            <person name="Nybo J."/>
            <person name="Theobald S."/>
            <person name="Brandl J."/>
            <person name="Frisvad J.C."/>
            <person name="Nielsen K.F."/>
            <person name="Lyhne E.K."/>
            <person name="Kogle M.E."/>
            <person name="Kuo A."/>
            <person name="Riley R."/>
            <person name="Clum A."/>
            <person name="Nolan M."/>
            <person name="Lipzen A."/>
            <person name="Salamov A."/>
            <person name="Henrissat B."/>
            <person name="Wiebenga A."/>
            <person name="De vries R.P."/>
            <person name="Grigoriev I.V."/>
            <person name="Mortensen U.H."/>
            <person name="Andersen M.R."/>
            <person name="Baker S.E."/>
        </authorList>
    </citation>
    <scope>NUCLEOTIDE SEQUENCE [LARGE SCALE GENOMIC DNA]</scope>
    <source>
        <strain evidence="2 3">CBS 114.51</strain>
    </source>
</reference>
<organism evidence="2 3">
    <name type="scientific">Aspergillus japonicus CBS 114.51</name>
    <dbReference type="NCBI Taxonomy" id="1448312"/>
    <lineage>
        <taxon>Eukaryota</taxon>
        <taxon>Fungi</taxon>
        <taxon>Dikarya</taxon>
        <taxon>Ascomycota</taxon>
        <taxon>Pezizomycotina</taxon>
        <taxon>Eurotiomycetes</taxon>
        <taxon>Eurotiomycetidae</taxon>
        <taxon>Eurotiales</taxon>
        <taxon>Aspergillaceae</taxon>
        <taxon>Aspergillus</taxon>
        <taxon>Aspergillus subgen. Circumdati</taxon>
    </lineage>
</organism>
<feature type="region of interest" description="Disordered" evidence="1">
    <location>
        <begin position="71"/>
        <end position="96"/>
    </location>
</feature>
<feature type="region of interest" description="Disordered" evidence="1">
    <location>
        <begin position="233"/>
        <end position="256"/>
    </location>
</feature>
<evidence type="ECO:0000256" key="1">
    <source>
        <dbReference type="SAM" id="MobiDB-lite"/>
    </source>
</evidence>
<feature type="compositionally biased region" description="Basic and acidic residues" evidence="1">
    <location>
        <begin position="13"/>
        <end position="28"/>
    </location>
</feature>
<sequence length="338" mass="37628">MPGEAIGKTRAAAAKEKEKAKERLREAAKANMCSEKALQTQSKPEYEDMEDISYKPLGKTQANLSQLDVLRSQSSGSTDDAASTRAGPDISVSASSDSDHKLDLLEDFKSLSLNSGPSGVLDGFGGKGRSAFAILRGGLCNALIYHFMRTNAFNTQGFKNLLYHRITLSDYKNEKKEKIWLYTKENIQEIVGITIEIRSNTREYKHSPEALDPDNIRTGIKEEAEANTSLFVSSASPVTQIPPSNTTGQGSEEKQAQGPLRFSYNSFLKSMAKREKWHRLSEEDQERRLAEAGVRITAVAAHYVISGIQLREENGHSFRFDKMIVVIWGFSRPPAKRY</sequence>
<gene>
    <name evidence="2" type="ORF">BO86DRAFT_384404</name>
</gene>
<dbReference type="AlphaFoldDB" id="A0A8T8WJ79"/>